<reference evidence="2 3" key="2">
    <citation type="submission" date="2024-07" db="EMBL/GenBank/DDBJ databases">
        <authorList>
            <person name="Akdeniz Z."/>
        </authorList>
    </citation>
    <scope>NUCLEOTIDE SEQUENCE [LARGE SCALE GENOMIC DNA]</scope>
</reference>
<reference evidence="1" key="1">
    <citation type="submission" date="2023-06" db="EMBL/GenBank/DDBJ databases">
        <authorList>
            <person name="Kurt Z."/>
        </authorList>
    </citation>
    <scope>NUCLEOTIDE SEQUENCE</scope>
</reference>
<accession>A0AA86RCN9</accession>
<comment type="caution">
    <text evidence="1">The sequence shown here is derived from an EMBL/GenBank/DDBJ whole genome shotgun (WGS) entry which is preliminary data.</text>
</comment>
<dbReference type="AlphaFoldDB" id="A0AA86RCN9"/>
<keyword evidence="3" id="KW-1185">Reference proteome</keyword>
<name>A0AA86RCN9_9EUKA</name>
<dbReference type="Proteomes" id="UP001642409">
    <property type="component" value="Unassembled WGS sequence"/>
</dbReference>
<sequence length="206" mass="24701">MSVSVRNKNSKEKQDEIDQRILEGIRSQLIPKSTKIDSAYDEVFSLYTKDASKFGSIDWKSLDKKIKQQGYESKPYSYRRFYQVIVPKRKQSFSEAKQKEHDLLLENKIKELKITPDQSEIQIETIRLQLKREIVAVIYEYNSNNNNIYNCQREIFRINHQINTEFDKILNSIQEDYLRRLFKKIIQETSDDIFKGWPLESFDQTW</sequence>
<protein>
    <submittedName>
        <fullName evidence="2">Hypothetical_protein</fullName>
    </submittedName>
</protein>
<dbReference type="EMBL" id="CAXDID020000705">
    <property type="protein sequence ID" value="CAL6111311.1"/>
    <property type="molecule type" value="Genomic_DNA"/>
</dbReference>
<proteinExistence type="predicted"/>
<evidence type="ECO:0000313" key="3">
    <source>
        <dbReference type="Proteomes" id="UP001642409"/>
    </source>
</evidence>
<organism evidence="1">
    <name type="scientific">Hexamita inflata</name>
    <dbReference type="NCBI Taxonomy" id="28002"/>
    <lineage>
        <taxon>Eukaryota</taxon>
        <taxon>Metamonada</taxon>
        <taxon>Diplomonadida</taxon>
        <taxon>Hexamitidae</taxon>
        <taxon>Hexamitinae</taxon>
        <taxon>Hexamita</taxon>
    </lineage>
</organism>
<dbReference type="EMBL" id="CATOUU010001066">
    <property type="protein sequence ID" value="CAI9970009.1"/>
    <property type="molecule type" value="Genomic_DNA"/>
</dbReference>
<gene>
    <name evidence="1" type="ORF">HINF_LOCUS57654</name>
    <name evidence="2" type="ORF">HINF_LOCUS76336</name>
</gene>
<evidence type="ECO:0000313" key="2">
    <source>
        <dbReference type="EMBL" id="CAL6111311.1"/>
    </source>
</evidence>
<evidence type="ECO:0000313" key="1">
    <source>
        <dbReference type="EMBL" id="CAI9970009.1"/>
    </source>
</evidence>